<dbReference type="SUPFAM" id="SSF54928">
    <property type="entry name" value="RNA-binding domain, RBD"/>
    <property type="match status" value="1"/>
</dbReference>
<keyword evidence="6" id="KW-1185">Reference proteome</keyword>
<dbReference type="InterPro" id="IPR035979">
    <property type="entry name" value="RBD_domain_sf"/>
</dbReference>
<reference evidence="5" key="1">
    <citation type="submission" date="2022-07" db="EMBL/GenBank/DDBJ databases">
        <title>Phylogenomic reconstructions and comparative analyses of Kickxellomycotina fungi.</title>
        <authorList>
            <person name="Reynolds N.K."/>
            <person name="Stajich J.E."/>
            <person name="Barry K."/>
            <person name="Grigoriev I.V."/>
            <person name="Crous P."/>
            <person name="Smith M.E."/>
        </authorList>
    </citation>
    <scope>NUCLEOTIDE SEQUENCE</scope>
    <source>
        <strain evidence="5">RSA 567</strain>
    </source>
</reference>
<evidence type="ECO:0000256" key="1">
    <source>
        <dbReference type="ARBA" id="ARBA00022884"/>
    </source>
</evidence>
<dbReference type="CDD" id="cd12532">
    <property type="entry name" value="RRM3_MEI2_fungi"/>
    <property type="match status" value="1"/>
</dbReference>
<dbReference type="PANTHER" id="PTHR23189">
    <property type="entry name" value="RNA RECOGNITION MOTIF-CONTAINING"/>
    <property type="match status" value="1"/>
</dbReference>
<organism evidence="5 6">
    <name type="scientific">Dimargaris verticillata</name>
    <dbReference type="NCBI Taxonomy" id="2761393"/>
    <lineage>
        <taxon>Eukaryota</taxon>
        <taxon>Fungi</taxon>
        <taxon>Fungi incertae sedis</taxon>
        <taxon>Zoopagomycota</taxon>
        <taxon>Kickxellomycotina</taxon>
        <taxon>Dimargaritomycetes</taxon>
        <taxon>Dimargaritales</taxon>
        <taxon>Dimargaritaceae</taxon>
        <taxon>Dimargaris</taxon>
    </lineage>
</organism>
<dbReference type="InterPro" id="IPR000504">
    <property type="entry name" value="RRM_dom"/>
</dbReference>
<dbReference type="EMBL" id="JANBQB010000070">
    <property type="protein sequence ID" value="KAJ1983095.1"/>
    <property type="molecule type" value="Genomic_DNA"/>
</dbReference>
<dbReference type="Pfam" id="PF04059">
    <property type="entry name" value="RRM_2"/>
    <property type="match status" value="1"/>
</dbReference>
<gene>
    <name evidence="5" type="ORF">H4R34_001483</name>
</gene>
<evidence type="ECO:0000256" key="2">
    <source>
        <dbReference type="PROSITE-ProRule" id="PRU00176"/>
    </source>
</evidence>
<comment type="caution">
    <text evidence="5">The sequence shown here is derived from an EMBL/GenBank/DDBJ whole genome shotgun (WGS) entry which is preliminary data.</text>
</comment>
<dbReference type="InterPro" id="IPR007201">
    <property type="entry name" value="Mei2-like_Rrm_C"/>
</dbReference>
<proteinExistence type="predicted"/>
<dbReference type="OrthoDB" id="417481at2759"/>
<dbReference type="AlphaFoldDB" id="A0A9W8EEG5"/>
<dbReference type="Gene3D" id="3.30.70.330">
    <property type="match status" value="1"/>
</dbReference>
<protein>
    <recommendedName>
        <fullName evidence="4">RRM domain-containing protein</fullName>
    </recommendedName>
</protein>
<evidence type="ECO:0000256" key="3">
    <source>
        <dbReference type="SAM" id="MobiDB-lite"/>
    </source>
</evidence>
<evidence type="ECO:0000259" key="4">
    <source>
        <dbReference type="PROSITE" id="PS50102"/>
    </source>
</evidence>
<sequence>MEWAYQHPEPSLFPLMSNLDKYMNALCLQDPSALQAQSRSSPEAARVPGSPMSPQRALVQGRQSHSPANVVSASGHGFNSPTKQAIQPYMELSESLYGKKSTWVADHSRILLVGYVPFTLGVGKITAILQGFGEMAFVCDHLSQSPTSGYQNLVVAYYDRHNAQMAFEELQQSDSSPAALKLCYLSSRTAKAFVDSRGELDIVRTLTRTLARVGFHDSRWATNLLLQLKELLEKHHTARTHITICTMEESQWFAQYDQLPLDVTLAKYSGLPIGSLNLAIEQTVTKTLMVPQATPAPIATPRPLAYSLASLDTPPGSNPKFRSLGNDSSHLYTNSRSEAEMIYPPRGRGDSHSSFRALYALGNARNVVRYERIMSGEDNRTTFMIRNIPNKYTQKMLIDLLNESHFGQYDFVYLRMDFTNHCNCGYAFVNFMDPRSIITLAQRLVGKRWDKFNSDKVCSIRYADYQGKDQLVEHFRNSNVMLMDPSYRPKIFYSSGPLKGHEEAFPDPTIQLSLGKFKHGRIFG</sequence>
<accession>A0A9W8EEG5</accession>
<evidence type="ECO:0000313" key="5">
    <source>
        <dbReference type="EMBL" id="KAJ1983095.1"/>
    </source>
</evidence>
<dbReference type="GO" id="GO:0003723">
    <property type="term" value="F:RNA binding"/>
    <property type="evidence" value="ECO:0007669"/>
    <property type="project" value="UniProtKB-UniRule"/>
</dbReference>
<name>A0A9W8EEG5_9FUNG</name>
<evidence type="ECO:0000313" key="6">
    <source>
        <dbReference type="Proteomes" id="UP001151582"/>
    </source>
</evidence>
<dbReference type="InterPro" id="IPR012677">
    <property type="entry name" value="Nucleotide-bd_a/b_plait_sf"/>
</dbReference>
<feature type="region of interest" description="Disordered" evidence="3">
    <location>
        <begin position="33"/>
        <end position="79"/>
    </location>
</feature>
<dbReference type="Proteomes" id="UP001151582">
    <property type="component" value="Unassembled WGS sequence"/>
</dbReference>
<dbReference type="InterPro" id="IPR034862">
    <property type="entry name" value="Fungal_Mei2-like_RRM3"/>
</dbReference>
<feature type="domain" description="RRM" evidence="4">
    <location>
        <begin position="381"/>
        <end position="465"/>
    </location>
</feature>
<keyword evidence="1 2" id="KW-0694">RNA-binding</keyword>
<feature type="compositionally biased region" description="Polar residues" evidence="3">
    <location>
        <begin position="61"/>
        <end position="79"/>
    </location>
</feature>
<dbReference type="PROSITE" id="PS50102">
    <property type="entry name" value="RRM"/>
    <property type="match status" value="1"/>
</dbReference>